<feature type="transmembrane region" description="Helical" evidence="2">
    <location>
        <begin position="12"/>
        <end position="31"/>
    </location>
</feature>
<keyword evidence="2" id="KW-0812">Transmembrane</keyword>
<sequence>MHNFDELPSRQNNIPLIVVAIPLCLAQLMGARHMRARMQRLIRDPHIWLPWKNRTPWKNPIQNWWHNSNPFVVTNPWQNSNPWHPATGQSQSFWKNSFPKKAPSQSVSTESNEYKT</sequence>
<evidence type="ECO:0000313" key="3">
    <source>
        <dbReference type="EMBL" id="QHU34729.1"/>
    </source>
</evidence>
<feature type="compositionally biased region" description="Polar residues" evidence="1">
    <location>
        <begin position="103"/>
        <end position="116"/>
    </location>
</feature>
<keyword evidence="2" id="KW-1133">Transmembrane helix</keyword>
<accession>A0A6C0LVE9</accession>
<protein>
    <submittedName>
        <fullName evidence="3">Uncharacterized protein</fullName>
    </submittedName>
</protein>
<feature type="compositionally biased region" description="Polar residues" evidence="1">
    <location>
        <begin position="76"/>
        <end position="95"/>
    </location>
</feature>
<dbReference type="EMBL" id="MN740580">
    <property type="protein sequence ID" value="QHU34729.1"/>
    <property type="molecule type" value="Genomic_DNA"/>
</dbReference>
<name>A0A6C0LVE9_9ZZZZ</name>
<keyword evidence="2" id="KW-0472">Membrane</keyword>
<evidence type="ECO:0000256" key="1">
    <source>
        <dbReference type="SAM" id="MobiDB-lite"/>
    </source>
</evidence>
<organism evidence="3">
    <name type="scientific">viral metagenome</name>
    <dbReference type="NCBI Taxonomy" id="1070528"/>
    <lineage>
        <taxon>unclassified sequences</taxon>
        <taxon>metagenomes</taxon>
        <taxon>organismal metagenomes</taxon>
    </lineage>
</organism>
<feature type="region of interest" description="Disordered" evidence="1">
    <location>
        <begin position="76"/>
        <end position="116"/>
    </location>
</feature>
<proteinExistence type="predicted"/>
<reference evidence="3" key="1">
    <citation type="journal article" date="2020" name="Nature">
        <title>Giant virus diversity and host interactions through global metagenomics.</title>
        <authorList>
            <person name="Schulz F."/>
            <person name="Roux S."/>
            <person name="Paez-Espino D."/>
            <person name="Jungbluth S."/>
            <person name="Walsh D.A."/>
            <person name="Denef V.J."/>
            <person name="McMahon K.D."/>
            <person name="Konstantinidis K.T."/>
            <person name="Eloe-Fadrosh E.A."/>
            <person name="Kyrpides N.C."/>
            <person name="Woyke T."/>
        </authorList>
    </citation>
    <scope>NUCLEOTIDE SEQUENCE</scope>
    <source>
        <strain evidence="3">GVMAG-S-1017244-22</strain>
    </source>
</reference>
<dbReference type="AlphaFoldDB" id="A0A6C0LVE9"/>
<evidence type="ECO:0000256" key="2">
    <source>
        <dbReference type="SAM" id="Phobius"/>
    </source>
</evidence>